<comment type="caution">
    <text evidence="2">The sequence shown here is derived from an EMBL/GenBank/DDBJ whole genome shotgun (WGS) entry which is preliminary data.</text>
</comment>
<proteinExistence type="predicted"/>
<dbReference type="Proteomes" id="UP000306888">
    <property type="component" value="Unassembled WGS sequence"/>
</dbReference>
<dbReference type="RefSeq" id="WP_136008196.1">
    <property type="nucleotide sequence ID" value="NZ_SRYR01000016.1"/>
</dbReference>
<dbReference type="OrthoDB" id="1925648at2"/>
<evidence type="ECO:0000259" key="1">
    <source>
        <dbReference type="Pfam" id="PF07495"/>
    </source>
</evidence>
<evidence type="ECO:0000313" key="3">
    <source>
        <dbReference type="Proteomes" id="UP000306888"/>
    </source>
</evidence>
<dbReference type="Pfam" id="PF07495">
    <property type="entry name" value="Y_Y_Y"/>
    <property type="match status" value="4"/>
</dbReference>
<name>A0A4S2DGQ1_9CLOT</name>
<gene>
    <name evidence="2" type="ORF">E5347_15820</name>
</gene>
<feature type="domain" description="Two component regulator three Y" evidence="1">
    <location>
        <begin position="428"/>
        <end position="489"/>
    </location>
</feature>
<feature type="domain" description="Two component regulator three Y" evidence="1">
    <location>
        <begin position="523"/>
        <end position="587"/>
    </location>
</feature>
<keyword evidence="3" id="KW-1185">Reference proteome</keyword>
<dbReference type="EMBL" id="SRYR01000016">
    <property type="protein sequence ID" value="TGY40131.1"/>
    <property type="molecule type" value="Genomic_DNA"/>
</dbReference>
<dbReference type="NCBIfam" id="NF010681">
    <property type="entry name" value="PRK14081.1"/>
    <property type="match status" value="1"/>
</dbReference>
<sequence length="692" mass="80490">MNEFELIFDKESPALLGEEIKIKIISNYENGYEYKFFIGYPCDRRWSWVTLKDFSISKECEWKPESIGSYMIMVNIQDSSGKVTSIRSEFRIIDDIEVSNKEEGKEVNSNNMKLIKDVIIDKTSLTLGEKINLDVLTSEEEIILYRFWIRGSQGWEPLRDYTTENKFTYTTNKAMDGEILIECKRPSSSNNVDDFTTVKFKVNEKPKIEVTSFECLTDKLLIGEELVFKVGVNLESSRTILYKFLRVDKNGKTTCIQDYSTKSNISFYEKEKGKYKLLCYVRDIFSNKPYDDRAAMIYYVKPYEEIKIRSFSSELSSPQLCGNTVAFKTKVQGGNEVLYRYIVEGTVAEDTGYIRSKIFNWETKSEGEYKIKVLVKDMSYTGEYEDIKEIIFNVDKKGEKPVNILDITASKTRGCIKGEPINLKVKAEGGTELKYSFIVYKDGKEKERSKYGAMNWVNFTPEESGEYEVEVRILDKYSLRDYDAHEYLFVKVKDYQEAEIDYVLLSQNEFYLVGDTIEIETIAQNTKNVLLRYITKINGHEVEDTGYIKSKTLKVKPKCPGKYTFEIYAKNVLCKDEFDTKKEAIIYVNEATPVTNTRITLNSDIIIEGKETTFEVSSEGGKEVCYEFYIMEKGNWVRVQAYSRKNYYTFFPFAPGDYKILVLSKSYYKKVNYEDYAYLEFEVKEEVCQGTV</sequence>
<dbReference type="AlphaFoldDB" id="A0A4S2DGQ1"/>
<feature type="domain" description="Two component regulator three Y" evidence="1">
    <location>
        <begin position="235"/>
        <end position="300"/>
    </location>
</feature>
<protein>
    <submittedName>
        <fullName evidence="2">Triple tyrosine motif-containing protein</fullName>
    </submittedName>
</protein>
<reference evidence="2 3" key="1">
    <citation type="submission" date="2019-04" db="EMBL/GenBank/DDBJ databases">
        <title>Microbes associate with the intestines of laboratory mice.</title>
        <authorList>
            <person name="Navarre W."/>
            <person name="Wong E."/>
            <person name="Huang K."/>
            <person name="Tropini C."/>
            <person name="Ng K."/>
            <person name="Yu B."/>
        </authorList>
    </citation>
    <scope>NUCLEOTIDE SEQUENCE [LARGE SCALE GENOMIC DNA]</scope>
    <source>
        <strain evidence="2 3">NM50_B9-20</strain>
    </source>
</reference>
<feature type="domain" description="Two component regulator three Y" evidence="1">
    <location>
        <begin position="332"/>
        <end position="394"/>
    </location>
</feature>
<evidence type="ECO:0000313" key="2">
    <source>
        <dbReference type="EMBL" id="TGY40131.1"/>
    </source>
</evidence>
<accession>A0A4S2DGQ1</accession>
<organism evidence="2 3">
    <name type="scientific">Clostridium sartagoforme</name>
    <dbReference type="NCBI Taxonomy" id="84031"/>
    <lineage>
        <taxon>Bacteria</taxon>
        <taxon>Bacillati</taxon>
        <taxon>Bacillota</taxon>
        <taxon>Clostridia</taxon>
        <taxon>Eubacteriales</taxon>
        <taxon>Clostridiaceae</taxon>
        <taxon>Clostridium</taxon>
    </lineage>
</organism>
<dbReference type="InterPro" id="IPR011123">
    <property type="entry name" value="Y_Y_Y"/>
</dbReference>